<evidence type="ECO:0000259" key="1">
    <source>
        <dbReference type="PROSITE" id="PS50404"/>
    </source>
</evidence>
<dbReference type="SUPFAM" id="SSF52833">
    <property type="entry name" value="Thioredoxin-like"/>
    <property type="match status" value="1"/>
</dbReference>
<feature type="domain" description="GST N-terminal" evidence="1">
    <location>
        <begin position="1"/>
        <end position="83"/>
    </location>
</feature>
<gene>
    <name evidence="2" type="ORF">C7444_11498</name>
</gene>
<dbReference type="Pfam" id="PF13410">
    <property type="entry name" value="GST_C_2"/>
    <property type="match status" value="1"/>
</dbReference>
<evidence type="ECO:0000313" key="2">
    <source>
        <dbReference type="EMBL" id="PXW94399.1"/>
    </source>
</evidence>
<dbReference type="EMBL" id="QJJS01000014">
    <property type="protein sequence ID" value="PXW94399.1"/>
    <property type="molecule type" value="Genomic_DNA"/>
</dbReference>
<dbReference type="InterPro" id="IPR036249">
    <property type="entry name" value="Thioredoxin-like_sf"/>
</dbReference>
<accession>A0A318GYD6</accession>
<dbReference type="SFLD" id="SFLDS00019">
    <property type="entry name" value="Glutathione_Transferase_(cytos"/>
    <property type="match status" value="1"/>
</dbReference>
<dbReference type="InterPro" id="IPR036282">
    <property type="entry name" value="Glutathione-S-Trfase_C_sf"/>
</dbReference>
<protein>
    <submittedName>
        <fullName evidence="2">Glutathione S-transferase</fullName>
    </submittedName>
</protein>
<dbReference type="Pfam" id="PF13409">
    <property type="entry name" value="GST_N_2"/>
    <property type="match status" value="1"/>
</dbReference>
<dbReference type="CDD" id="cd03057">
    <property type="entry name" value="GST_N_Beta"/>
    <property type="match status" value="1"/>
</dbReference>
<sequence length="219" mass="23866">MATMQFHMTPGSCSTGIHVLLETLELPFEVHVVHLPAGEHRRPGYLALNPKGTIPTLVLPDGQALTDWLSIAWWLGRTHPRAGLLPEEPAAQARVLATVNHVVGTVHGQGYTRIFTPEAHLLEGDEAGPSAAARRERLQARGRALVSEGFDLLDRQLAAHADQGGWVCGAFSIADAALFYTEFWAERIGLAMPAGLAAHLARMKARPVVHQVLREEGYR</sequence>
<dbReference type="AlphaFoldDB" id="A0A318GYD6"/>
<dbReference type="InterPro" id="IPR004045">
    <property type="entry name" value="Glutathione_S-Trfase_N"/>
</dbReference>
<proteinExistence type="predicted"/>
<evidence type="ECO:0000313" key="3">
    <source>
        <dbReference type="Proteomes" id="UP000247811"/>
    </source>
</evidence>
<dbReference type="PANTHER" id="PTHR44051">
    <property type="entry name" value="GLUTATHIONE S-TRANSFERASE-RELATED"/>
    <property type="match status" value="1"/>
</dbReference>
<name>A0A318GYD6_9BURK</name>
<dbReference type="PROSITE" id="PS50404">
    <property type="entry name" value="GST_NTER"/>
    <property type="match status" value="1"/>
</dbReference>
<dbReference type="SFLD" id="SFLDG00358">
    <property type="entry name" value="Main_(cytGST)"/>
    <property type="match status" value="1"/>
</dbReference>
<reference evidence="2 3" key="1">
    <citation type="submission" date="2018-05" db="EMBL/GenBank/DDBJ databases">
        <title>Genomic Encyclopedia of Type Strains, Phase IV (KMG-IV): sequencing the most valuable type-strain genomes for metagenomic binning, comparative biology and taxonomic classification.</title>
        <authorList>
            <person name="Goeker M."/>
        </authorList>
    </citation>
    <scope>NUCLEOTIDE SEQUENCE [LARGE SCALE GENOMIC DNA]</scope>
    <source>
        <strain evidence="2 3">DSM 566</strain>
    </source>
</reference>
<dbReference type="Gene3D" id="1.20.1050.10">
    <property type="match status" value="1"/>
</dbReference>
<organism evidence="2 3">
    <name type="scientific">Sphaerotilus hippei</name>
    <dbReference type="NCBI Taxonomy" id="744406"/>
    <lineage>
        <taxon>Bacteria</taxon>
        <taxon>Pseudomonadati</taxon>
        <taxon>Pseudomonadota</taxon>
        <taxon>Betaproteobacteria</taxon>
        <taxon>Burkholderiales</taxon>
        <taxon>Sphaerotilaceae</taxon>
        <taxon>Sphaerotilus</taxon>
    </lineage>
</organism>
<dbReference type="GO" id="GO:0016740">
    <property type="term" value="F:transferase activity"/>
    <property type="evidence" value="ECO:0007669"/>
    <property type="project" value="UniProtKB-KW"/>
</dbReference>
<comment type="caution">
    <text evidence="2">The sequence shown here is derived from an EMBL/GenBank/DDBJ whole genome shotgun (WGS) entry which is preliminary data.</text>
</comment>
<keyword evidence="2" id="KW-0808">Transferase</keyword>
<dbReference type="InterPro" id="IPR040079">
    <property type="entry name" value="Glutathione_S-Trfase"/>
</dbReference>
<dbReference type="PANTHER" id="PTHR44051:SF8">
    <property type="entry name" value="GLUTATHIONE S-TRANSFERASE GSTA"/>
    <property type="match status" value="1"/>
</dbReference>
<dbReference type="Proteomes" id="UP000247811">
    <property type="component" value="Unassembled WGS sequence"/>
</dbReference>
<dbReference type="SUPFAM" id="SSF47616">
    <property type="entry name" value="GST C-terminal domain-like"/>
    <property type="match status" value="1"/>
</dbReference>
<keyword evidence="3" id="KW-1185">Reference proteome</keyword>
<dbReference type="Gene3D" id="3.40.30.10">
    <property type="entry name" value="Glutaredoxin"/>
    <property type="match status" value="1"/>
</dbReference>